<organism evidence="2 3">
    <name type="scientific">Candidatus Scalindua rubra</name>
    <dbReference type="NCBI Taxonomy" id="1872076"/>
    <lineage>
        <taxon>Bacteria</taxon>
        <taxon>Pseudomonadati</taxon>
        <taxon>Planctomycetota</taxon>
        <taxon>Candidatus Brocadiia</taxon>
        <taxon>Candidatus Brocadiales</taxon>
        <taxon>Candidatus Scalinduaceae</taxon>
        <taxon>Candidatus Scalindua</taxon>
    </lineage>
</organism>
<dbReference type="Proteomes" id="UP000094056">
    <property type="component" value="Unassembled WGS sequence"/>
</dbReference>
<name>A0A1E3X3Y3_9BACT</name>
<dbReference type="AlphaFoldDB" id="A0A1E3X3Y3"/>
<feature type="region of interest" description="Disordered" evidence="1">
    <location>
        <begin position="88"/>
        <end position="108"/>
    </location>
</feature>
<proteinExistence type="predicted"/>
<accession>A0A1E3X3Y3</accession>
<dbReference type="EMBL" id="MAYW01000237">
    <property type="protein sequence ID" value="ODS30366.1"/>
    <property type="molecule type" value="Genomic_DNA"/>
</dbReference>
<reference evidence="2 3" key="1">
    <citation type="submission" date="2016-07" db="EMBL/GenBank/DDBJ databases">
        <title>Draft genome of Scalindua rubra, obtained from a brine-seawater interface in the Red Sea, sheds light on salt adaptation in anammox bacteria.</title>
        <authorList>
            <person name="Speth D.R."/>
            <person name="Lagkouvardos I."/>
            <person name="Wang Y."/>
            <person name="Qian P.-Y."/>
            <person name="Dutilh B.E."/>
            <person name="Jetten M.S."/>
        </authorList>
    </citation>
    <scope>NUCLEOTIDE SEQUENCE [LARGE SCALE GENOMIC DNA]</scope>
    <source>
        <strain evidence="2">BSI-1</strain>
    </source>
</reference>
<evidence type="ECO:0000313" key="3">
    <source>
        <dbReference type="Proteomes" id="UP000094056"/>
    </source>
</evidence>
<comment type="caution">
    <text evidence="2">The sequence shown here is derived from an EMBL/GenBank/DDBJ whole genome shotgun (WGS) entry which is preliminary data.</text>
</comment>
<evidence type="ECO:0000256" key="1">
    <source>
        <dbReference type="SAM" id="MobiDB-lite"/>
    </source>
</evidence>
<sequence>MKALFEVKSGAINRPMLTYFYNAIETTKADLGVFTTLEPPTAGMIEYANGCGYFKEDVYGNTYHRFQIMTVEELLDGKRPAMPGLDTAHVKSAKKKDIEGEQEQIPGT</sequence>
<gene>
    <name evidence="2" type="ORF">SCARUB_04525</name>
</gene>
<protein>
    <submittedName>
        <fullName evidence="2">Uncharacterized protein</fullName>
    </submittedName>
</protein>
<evidence type="ECO:0000313" key="2">
    <source>
        <dbReference type="EMBL" id="ODS30366.1"/>
    </source>
</evidence>